<protein>
    <submittedName>
        <fullName evidence="6">1-acyl-sn-glycerol-3-phosphate acyltransferase</fullName>
    </submittedName>
</protein>
<feature type="transmembrane region" description="Helical" evidence="4">
    <location>
        <begin position="20"/>
        <end position="43"/>
    </location>
</feature>
<dbReference type="PANTHER" id="PTHR10434">
    <property type="entry name" value="1-ACYL-SN-GLYCEROL-3-PHOSPHATE ACYLTRANSFERASE"/>
    <property type="match status" value="1"/>
</dbReference>
<dbReference type="SUPFAM" id="SSF69593">
    <property type="entry name" value="Glycerol-3-phosphate (1)-acyltransferase"/>
    <property type="match status" value="1"/>
</dbReference>
<proteinExistence type="predicted"/>
<comment type="caution">
    <text evidence="6">The sequence shown here is derived from an EMBL/GenBank/DDBJ whole genome shotgun (WGS) entry which is preliminary data.</text>
</comment>
<sequence length="253" mass="28795">MSGFPREVRVTWNIRIRSLLFFLLYNLAGIVHSLVCVLIGPFLSFQKRHTLVNLWTRFAMWLLQRLNGVRFRVEGKEHLQGQAAVIISNHQSSWETFYLQLLVGPQATVLKRELLWLPFFGWALALLKPIKIDRGKGRAALKAVIQQGEERLRSNIPVVIYPEGSRQPPGYIGHFNSGGALLASRSGFPVIAVTHNSGDCWPARSWLRLPGTITLRISPPMDTRNKDAKTVTREVKNWIVMNYPGELNKMDND</sequence>
<dbReference type="InterPro" id="IPR002123">
    <property type="entry name" value="Plipid/glycerol_acylTrfase"/>
</dbReference>
<evidence type="ECO:0000259" key="5">
    <source>
        <dbReference type="SMART" id="SM00563"/>
    </source>
</evidence>
<evidence type="ECO:0000256" key="3">
    <source>
        <dbReference type="ARBA" id="ARBA00023315"/>
    </source>
</evidence>
<keyword evidence="7" id="KW-1185">Reference proteome</keyword>
<dbReference type="Proteomes" id="UP000771797">
    <property type="component" value="Unassembled WGS sequence"/>
</dbReference>
<evidence type="ECO:0000256" key="2">
    <source>
        <dbReference type="ARBA" id="ARBA00022679"/>
    </source>
</evidence>
<feature type="domain" description="Phospholipid/glycerol acyltransferase" evidence="5">
    <location>
        <begin position="84"/>
        <end position="198"/>
    </location>
</feature>
<dbReference type="RefSeq" id="WP_133491139.1">
    <property type="nucleotide sequence ID" value="NZ_AQPF01000001.1"/>
</dbReference>
<keyword evidence="3 6" id="KW-0012">Acyltransferase</keyword>
<dbReference type="Pfam" id="PF01553">
    <property type="entry name" value="Acyltransferase"/>
    <property type="match status" value="1"/>
</dbReference>
<name>A0ABQ6YDW6_9GAMM</name>
<accession>A0ABQ6YDW6</accession>
<evidence type="ECO:0000313" key="6">
    <source>
        <dbReference type="EMBL" id="KAF0808435.1"/>
    </source>
</evidence>
<evidence type="ECO:0000256" key="1">
    <source>
        <dbReference type="ARBA" id="ARBA00005189"/>
    </source>
</evidence>
<gene>
    <name evidence="6" type="ORF">A6D6_00144</name>
</gene>
<keyword evidence="2" id="KW-0808">Transferase</keyword>
<dbReference type="SMART" id="SM00563">
    <property type="entry name" value="PlsC"/>
    <property type="match status" value="1"/>
</dbReference>
<organism evidence="6 7">
    <name type="scientific">Alcanivorax xiamenensis</name>
    <dbReference type="NCBI Taxonomy" id="1177156"/>
    <lineage>
        <taxon>Bacteria</taxon>
        <taxon>Pseudomonadati</taxon>
        <taxon>Pseudomonadota</taxon>
        <taxon>Gammaproteobacteria</taxon>
        <taxon>Oceanospirillales</taxon>
        <taxon>Alcanivoracaceae</taxon>
        <taxon>Alcanivorax</taxon>
    </lineage>
</organism>
<dbReference type="CDD" id="cd07989">
    <property type="entry name" value="LPLAT_AGPAT-like"/>
    <property type="match status" value="1"/>
</dbReference>
<keyword evidence="4" id="KW-0812">Transmembrane</keyword>
<keyword evidence="4" id="KW-0472">Membrane</keyword>
<comment type="pathway">
    <text evidence="1">Lipid metabolism.</text>
</comment>
<evidence type="ECO:0000256" key="4">
    <source>
        <dbReference type="SAM" id="Phobius"/>
    </source>
</evidence>
<dbReference type="PANTHER" id="PTHR10434:SF40">
    <property type="entry name" value="1-ACYL-SN-GLYCEROL-3-PHOSPHATE ACYLTRANSFERASE"/>
    <property type="match status" value="1"/>
</dbReference>
<reference evidence="6 7" key="1">
    <citation type="submission" date="2012-09" db="EMBL/GenBank/DDBJ databases">
        <title>Genome Sequence of alkane-degrading Bacterium Alcanivorax sp. 6-D-6.</title>
        <authorList>
            <person name="Lai Q."/>
            <person name="Shao Z."/>
        </authorList>
    </citation>
    <scope>NUCLEOTIDE SEQUENCE [LARGE SCALE GENOMIC DNA]</scope>
    <source>
        <strain evidence="6 7">6-D-6</strain>
    </source>
</reference>
<dbReference type="GO" id="GO:0016746">
    <property type="term" value="F:acyltransferase activity"/>
    <property type="evidence" value="ECO:0007669"/>
    <property type="project" value="UniProtKB-KW"/>
</dbReference>
<keyword evidence="4" id="KW-1133">Transmembrane helix</keyword>
<dbReference type="EMBL" id="AQPF01000001">
    <property type="protein sequence ID" value="KAF0808435.1"/>
    <property type="molecule type" value="Genomic_DNA"/>
</dbReference>
<evidence type="ECO:0000313" key="7">
    <source>
        <dbReference type="Proteomes" id="UP000771797"/>
    </source>
</evidence>